<protein>
    <recommendedName>
        <fullName evidence="4">Glycine--tRNA ligase alpha subunit</fullName>
        <ecNumber evidence="3">6.1.1.14</ecNumber>
    </recommendedName>
    <alternativeName>
        <fullName evidence="10">Glycyl-tRNA synthetase alpha subunit</fullName>
    </alternativeName>
</protein>
<evidence type="ECO:0000256" key="11">
    <source>
        <dbReference type="ARBA" id="ARBA00047937"/>
    </source>
</evidence>
<dbReference type="PRINTS" id="PR01044">
    <property type="entry name" value="TRNASYNTHGA"/>
</dbReference>
<comment type="catalytic activity">
    <reaction evidence="11">
        <text>tRNA(Gly) + glycine + ATP = glycyl-tRNA(Gly) + AMP + diphosphate</text>
        <dbReference type="Rhea" id="RHEA:16013"/>
        <dbReference type="Rhea" id="RHEA-COMP:9664"/>
        <dbReference type="Rhea" id="RHEA-COMP:9683"/>
        <dbReference type="ChEBI" id="CHEBI:30616"/>
        <dbReference type="ChEBI" id="CHEBI:33019"/>
        <dbReference type="ChEBI" id="CHEBI:57305"/>
        <dbReference type="ChEBI" id="CHEBI:78442"/>
        <dbReference type="ChEBI" id="CHEBI:78522"/>
        <dbReference type="ChEBI" id="CHEBI:456215"/>
        <dbReference type="EC" id="6.1.1.14"/>
    </reaction>
</comment>
<dbReference type="Proteomes" id="UP000289537">
    <property type="component" value="Chromosome"/>
</dbReference>
<dbReference type="GO" id="GO:0004820">
    <property type="term" value="F:glycine-tRNA ligase activity"/>
    <property type="evidence" value="ECO:0007669"/>
    <property type="project" value="UniProtKB-EC"/>
</dbReference>
<proteinExistence type="inferred from homology"/>
<evidence type="ECO:0000256" key="5">
    <source>
        <dbReference type="ARBA" id="ARBA00022598"/>
    </source>
</evidence>
<evidence type="ECO:0000256" key="10">
    <source>
        <dbReference type="ARBA" id="ARBA00031660"/>
    </source>
</evidence>
<reference evidence="12 13" key="1">
    <citation type="journal article" date="2017" name="Proc. Natl. Acad. Sci. U.S.A.">
        <title>Small genome symbiont underlies cuticle hardness in beetles.</title>
        <authorList>
            <person name="Anbutsu H."/>
            <person name="Moriyama M."/>
            <person name="Nikoh N."/>
            <person name="Hosokawa T."/>
            <person name="Futahashi R."/>
            <person name="Tanahashi M."/>
            <person name="Meng X.Y."/>
            <person name="Kuriwada T."/>
            <person name="Mori N."/>
            <person name="Oshima K."/>
            <person name="Hattori M."/>
            <person name="Fujie M."/>
            <person name="Satoh N."/>
            <person name="Maeda T."/>
            <person name="Shigenobu S."/>
            <person name="Koga R."/>
            <person name="Fukatsu T."/>
        </authorList>
    </citation>
    <scope>NUCLEOTIDE SEQUENCE [LARGE SCALE GENOMIC DNA]</scope>
    <source>
        <strain evidence="12">NARRFE1</strain>
    </source>
</reference>
<dbReference type="InterPro" id="IPR002310">
    <property type="entry name" value="Gly-tRNA_ligase_asu"/>
</dbReference>
<dbReference type="SUPFAM" id="SSF55681">
    <property type="entry name" value="Class II aaRS and biotin synthetases"/>
    <property type="match status" value="1"/>
</dbReference>
<dbReference type="GO" id="GO:0005524">
    <property type="term" value="F:ATP binding"/>
    <property type="evidence" value="ECO:0007669"/>
    <property type="project" value="UniProtKB-KW"/>
</dbReference>
<dbReference type="EMBL" id="AP018161">
    <property type="protein sequence ID" value="BBA85132.1"/>
    <property type="molecule type" value="Genomic_DNA"/>
</dbReference>
<dbReference type="GO" id="GO:0005829">
    <property type="term" value="C:cytosol"/>
    <property type="evidence" value="ECO:0007669"/>
    <property type="project" value="TreeGrafter"/>
</dbReference>
<evidence type="ECO:0000256" key="1">
    <source>
        <dbReference type="ARBA" id="ARBA00008226"/>
    </source>
</evidence>
<keyword evidence="7" id="KW-0067">ATP-binding</keyword>
<gene>
    <name evidence="12" type="primary">glyQ</name>
    <name evidence="12" type="ORF">NARRFE1_01970</name>
</gene>
<accession>A0A2Z5TIS5</accession>
<evidence type="ECO:0000313" key="12">
    <source>
        <dbReference type="EMBL" id="BBA85132.1"/>
    </source>
</evidence>
<dbReference type="GO" id="GO:0006426">
    <property type="term" value="P:glycyl-tRNA aminoacylation"/>
    <property type="evidence" value="ECO:0007669"/>
    <property type="project" value="InterPro"/>
</dbReference>
<dbReference type="RefSeq" id="WP_148708479.1">
    <property type="nucleotide sequence ID" value="NZ_AP018161.1"/>
</dbReference>
<dbReference type="AlphaFoldDB" id="A0A2Z5TIS5"/>
<dbReference type="Pfam" id="PF02091">
    <property type="entry name" value="tRNA-synt_2e"/>
    <property type="match status" value="1"/>
</dbReference>
<dbReference type="PANTHER" id="PTHR30075">
    <property type="entry name" value="GLYCYL-TRNA SYNTHETASE"/>
    <property type="match status" value="1"/>
</dbReference>
<evidence type="ECO:0000256" key="9">
    <source>
        <dbReference type="ARBA" id="ARBA00023146"/>
    </source>
</evidence>
<keyword evidence="6" id="KW-0547">Nucleotide-binding</keyword>
<dbReference type="InterPro" id="IPR006194">
    <property type="entry name" value="Gly-tRNA-synth_heterodimer"/>
</dbReference>
<evidence type="ECO:0000313" key="13">
    <source>
        <dbReference type="Proteomes" id="UP000289537"/>
    </source>
</evidence>
<evidence type="ECO:0000256" key="4">
    <source>
        <dbReference type="ARBA" id="ARBA00018257"/>
    </source>
</evidence>
<comment type="similarity">
    <text evidence="1">Belongs to the class-II aminoacyl-tRNA synthetase family.</text>
</comment>
<name>A0A2Z5TIS5_9GAMM</name>
<organism evidence="12 13">
    <name type="scientific">endosymbiont of Rhynchophorus ferrugineus</name>
    <dbReference type="NCBI Taxonomy" id="1972133"/>
    <lineage>
        <taxon>Bacteria</taxon>
        <taxon>Pseudomonadati</taxon>
        <taxon>Pseudomonadota</taxon>
        <taxon>Gammaproteobacteria</taxon>
        <taxon>Candidatus Nardonella</taxon>
    </lineage>
</organism>
<evidence type="ECO:0000256" key="8">
    <source>
        <dbReference type="ARBA" id="ARBA00022917"/>
    </source>
</evidence>
<evidence type="ECO:0000256" key="3">
    <source>
        <dbReference type="ARBA" id="ARBA00012829"/>
    </source>
</evidence>
<evidence type="ECO:0000256" key="2">
    <source>
        <dbReference type="ARBA" id="ARBA00011209"/>
    </source>
</evidence>
<dbReference type="PROSITE" id="PS50861">
    <property type="entry name" value="AA_TRNA_LIGASE_II_GLYAB"/>
    <property type="match status" value="1"/>
</dbReference>
<keyword evidence="13" id="KW-1185">Reference proteome</keyword>
<dbReference type="KEGG" id="eor:NARRFE1_01970"/>
<keyword evidence="8" id="KW-0648">Protein biosynthesis</keyword>
<evidence type="ECO:0000256" key="7">
    <source>
        <dbReference type="ARBA" id="ARBA00022840"/>
    </source>
</evidence>
<dbReference type="Gene3D" id="3.30.930.10">
    <property type="entry name" value="Bira Bifunctional Protein, Domain 2"/>
    <property type="match status" value="1"/>
</dbReference>
<dbReference type="EC" id="6.1.1.14" evidence="3"/>
<dbReference type="Gene3D" id="1.20.58.180">
    <property type="entry name" value="Class II aaRS and biotin synthetases, domain 2"/>
    <property type="match status" value="1"/>
</dbReference>
<dbReference type="OrthoDB" id="9802183at2"/>
<keyword evidence="5" id="KW-0436">Ligase</keyword>
<dbReference type="InterPro" id="IPR045864">
    <property type="entry name" value="aa-tRNA-synth_II/BPL/LPL"/>
</dbReference>
<dbReference type="PANTHER" id="PTHR30075:SF2">
    <property type="entry name" value="GLYCINE--TRNA LIGASE, CHLOROPLASTIC_MITOCHONDRIAL 2"/>
    <property type="match status" value="1"/>
</dbReference>
<comment type="subunit">
    <text evidence="2">Tetramer of two alpha and two beta subunits.</text>
</comment>
<sequence>MCINKNNSIYNIINNIKNFWIEKNNFINIMQYDSEVGAGTFHPLIFFNSIKLNPLKYIYIQKSRRPQDSKFSITKLYNHIQLQVIIYPSYNNIQELYINSLDKIGINKNNYDIKFLDDNWKNPTLLAWGVGNEVQINGIEITQITNFMYIGGIKCNGKISEITYGIERISSILQNSDINNLVWDYSNNNVIYYKDIFLENFNNYDMYNSNNNINCNNILNINRIIENEIEFLLNMKNPLVFVAYDYLLKIINNFNILDSRLYFSNFYKKIYISKIQNILKKIVKKYLKNNEK</sequence>
<keyword evidence="9 12" id="KW-0030">Aminoacyl-tRNA synthetase</keyword>
<evidence type="ECO:0000256" key="6">
    <source>
        <dbReference type="ARBA" id="ARBA00022741"/>
    </source>
</evidence>